<keyword evidence="1" id="KW-0812">Transmembrane</keyword>
<evidence type="ECO:0000256" key="1">
    <source>
        <dbReference type="SAM" id="Phobius"/>
    </source>
</evidence>
<dbReference type="AlphaFoldDB" id="A0A2P4QHP5"/>
<reference evidence="2 3" key="1">
    <citation type="journal article" date="2013" name="Proc. Natl. Acad. Sci. U.S.A.">
        <title>Genome of an arbuscular mycorrhizal fungus provides insight into the oldest plant symbiosis.</title>
        <authorList>
            <person name="Tisserant E."/>
            <person name="Malbreil M."/>
            <person name="Kuo A."/>
            <person name="Kohler A."/>
            <person name="Symeonidi A."/>
            <person name="Balestrini R."/>
            <person name="Charron P."/>
            <person name="Duensing N."/>
            <person name="Frei Dit Frey N."/>
            <person name="Gianinazzi-Pearson V."/>
            <person name="Gilbert L.B."/>
            <person name="Handa Y."/>
            <person name="Herr J.R."/>
            <person name="Hijri M."/>
            <person name="Koul R."/>
            <person name="Kawaguchi M."/>
            <person name="Krajinski F."/>
            <person name="Lammers P.J."/>
            <person name="Masclaux F.G."/>
            <person name="Murat C."/>
            <person name="Morin E."/>
            <person name="Ndikumana S."/>
            <person name="Pagni M."/>
            <person name="Petitpierre D."/>
            <person name="Requena N."/>
            <person name="Rosikiewicz P."/>
            <person name="Riley R."/>
            <person name="Saito K."/>
            <person name="San Clemente H."/>
            <person name="Shapiro H."/>
            <person name="van Tuinen D."/>
            <person name="Becard G."/>
            <person name="Bonfante P."/>
            <person name="Paszkowski U."/>
            <person name="Shachar-Hill Y.Y."/>
            <person name="Tuskan G.A."/>
            <person name="Young P.W."/>
            <person name="Sanders I.R."/>
            <person name="Henrissat B."/>
            <person name="Rensing S.A."/>
            <person name="Grigoriev I.V."/>
            <person name="Corradi N."/>
            <person name="Roux C."/>
            <person name="Martin F."/>
        </authorList>
    </citation>
    <scope>NUCLEOTIDE SEQUENCE [LARGE SCALE GENOMIC DNA]</scope>
    <source>
        <strain evidence="2 3">DAOM 197198</strain>
    </source>
</reference>
<dbReference type="Proteomes" id="UP000018888">
    <property type="component" value="Unassembled WGS sequence"/>
</dbReference>
<dbReference type="EMBL" id="AUPC02000043">
    <property type="protein sequence ID" value="POG77159.1"/>
    <property type="molecule type" value="Genomic_DNA"/>
</dbReference>
<keyword evidence="1" id="KW-0472">Membrane</keyword>
<organism evidence="2 3">
    <name type="scientific">Rhizophagus irregularis (strain DAOM 181602 / DAOM 197198 / MUCL 43194)</name>
    <name type="common">Arbuscular mycorrhizal fungus</name>
    <name type="synonym">Glomus intraradices</name>
    <dbReference type="NCBI Taxonomy" id="747089"/>
    <lineage>
        <taxon>Eukaryota</taxon>
        <taxon>Fungi</taxon>
        <taxon>Fungi incertae sedis</taxon>
        <taxon>Mucoromycota</taxon>
        <taxon>Glomeromycotina</taxon>
        <taxon>Glomeromycetes</taxon>
        <taxon>Glomerales</taxon>
        <taxon>Glomeraceae</taxon>
        <taxon>Rhizophagus</taxon>
    </lineage>
</organism>
<comment type="caution">
    <text evidence="2">The sequence shown here is derived from an EMBL/GenBank/DDBJ whole genome shotgun (WGS) entry which is preliminary data.</text>
</comment>
<reference evidence="2 3" key="2">
    <citation type="journal article" date="2018" name="New Phytol.">
        <title>High intraspecific genome diversity in the model arbuscular mycorrhizal symbiont Rhizophagus irregularis.</title>
        <authorList>
            <person name="Chen E.C.H."/>
            <person name="Morin E."/>
            <person name="Beaudet D."/>
            <person name="Noel J."/>
            <person name="Yildirir G."/>
            <person name="Ndikumana S."/>
            <person name="Charron P."/>
            <person name="St-Onge C."/>
            <person name="Giorgi J."/>
            <person name="Kruger M."/>
            <person name="Marton T."/>
            <person name="Ropars J."/>
            <person name="Grigoriev I.V."/>
            <person name="Hainaut M."/>
            <person name="Henrissat B."/>
            <person name="Roux C."/>
            <person name="Martin F."/>
            <person name="Corradi N."/>
        </authorList>
    </citation>
    <scope>NUCLEOTIDE SEQUENCE [LARGE SCALE GENOMIC DNA]</scope>
    <source>
        <strain evidence="2 3">DAOM 197198</strain>
    </source>
</reference>
<name>A0A2P4QHP5_RHIID</name>
<gene>
    <name evidence="2" type="ORF">GLOIN_2v1549754</name>
</gene>
<evidence type="ECO:0000313" key="2">
    <source>
        <dbReference type="EMBL" id="POG77159.1"/>
    </source>
</evidence>
<feature type="transmembrane region" description="Helical" evidence="1">
    <location>
        <begin position="28"/>
        <end position="47"/>
    </location>
</feature>
<sequence length="53" mass="6215">MNETPASISIETLLYFVKRLCIFKSCNLFFYINKSVILIVIFCHSFLSMLTNF</sequence>
<proteinExistence type="predicted"/>
<keyword evidence="3" id="KW-1185">Reference proteome</keyword>
<accession>A0A2P4QHP5</accession>
<protein>
    <submittedName>
        <fullName evidence="2">Uncharacterized protein</fullName>
    </submittedName>
</protein>
<evidence type="ECO:0000313" key="3">
    <source>
        <dbReference type="Proteomes" id="UP000018888"/>
    </source>
</evidence>
<keyword evidence="1" id="KW-1133">Transmembrane helix</keyword>